<organism evidence="1 3">
    <name type="scientific">Lotharella oceanica</name>
    <dbReference type="NCBI Taxonomy" id="641309"/>
    <lineage>
        <taxon>Eukaryota</taxon>
        <taxon>Sar</taxon>
        <taxon>Rhizaria</taxon>
        <taxon>Cercozoa</taxon>
        <taxon>Chlorarachniophyceae</taxon>
        <taxon>Lotharella</taxon>
    </lineage>
</organism>
<sequence length="121" mass="14531">MKNENNLKRRVQLNKKIKKKSISKKRKFNKYFEKKCITNTNNTNIPISNKKSNKYSDDIKKSKGFSIVETKIVFNNFKVRNRSLFFIDHRRNKILNSTLKINTKKLFMMHTTTNIINQFKN</sequence>
<dbReference type="EMBL" id="HBHP01021036">
    <property type="protein sequence ID" value="CAD9769114.1"/>
    <property type="molecule type" value="Transcribed_RNA"/>
</dbReference>
<geneLocation type="nucleomorph" evidence="1"/>
<accession>A0A060DGM9</accession>
<dbReference type="EMBL" id="CP006629">
    <property type="protein sequence ID" value="AIB09973.1"/>
    <property type="molecule type" value="Genomic_DNA"/>
</dbReference>
<proteinExistence type="predicted"/>
<dbReference type="Proteomes" id="UP000243670">
    <property type="component" value="Nucleomorph 3"/>
</dbReference>
<evidence type="ECO:0000313" key="3">
    <source>
        <dbReference type="Proteomes" id="UP000243670"/>
    </source>
</evidence>
<name>A0A060DGM9_9EUKA</name>
<keyword evidence="1" id="KW-0542">Nucleomorph</keyword>
<evidence type="ECO:0000313" key="1">
    <source>
        <dbReference type="EMBL" id="AIB09973.1"/>
    </source>
</evidence>
<reference evidence="2" key="2">
    <citation type="submission" date="2021-01" db="EMBL/GenBank/DDBJ databases">
        <authorList>
            <person name="Corre E."/>
            <person name="Pelletier E."/>
            <person name="Niang G."/>
            <person name="Scheremetjew M."/>
            <person name="Finn R."/>
            <person name="Kale V."/>
            <person name="Holt S."/>
            <person name="Cochrane G."/>
            <person name="Meng A."/>
            <person name="Brown T."/>
            <person name="Cohen L."/>
        </authorList>
    </citation>
    <scope>NUCLEOTIDE SEQUENCE</scope>
    <source>
        <strain evidence="2">CCMP622</strain>
    </source>
</reference>
<protein>
    <submittedName>
        <fullName evidence="1">Uncharacterized protein</fullName>
    </submittedName>
</protein>
<reference evidence="1 3" key="1">
    <citation type="journal article" date="2014" name="BMC Genomics">
        <title>Nucleomorph and plastid genome sequences of the chlorarachniophyte Lotharella oceanica: convergent reductive evolution and frequent recombination in nucleomorph-bearing algae.</title>
        <authorList>
            <person name="Tanifuji G."/>
            <person name="Onodera N.T."/>
            <person name="Brown M.W."/>
            <person name="Curtis B.A."/>
            <person name="Roger A.J."/>
            <person name="Ka-Shu Wong G."/>
            <person name="Melkonian M."/>
            <person name="Archibald J.M."/>
        </authorList>
    </citation>
    <scope>NUCLEOTIDE SEQUENCE [LARGE SCALE GENOMIC DNA]</scope>
    <source>
        <strain evidence="1 3">CCMP622</strain>
    </source>
</reference>
<evidence type="ECO:0000313" key="2">
    <source>
        <dbReference type="EMBL" id="CAD9769114.1"/>
    </source>
</evidence>
<gene>
    <name evidence="2" type="ORF">LSP00402_LOCUS13096</name>
    <name evidence="1" type="ORF">M951_chr367</name>
</gene>
<dbReference type="AlphaFoldDB" id="A0A060DGM9"/>